<evidence type="ECO:0000313" key="2">
    <source>
        <dbReference type="Proteomes" id="UP000762676"/>
    </source>
</evidence>
<accession>A0AAV4HPL9</accession>
<evidence type="ECO:0000313" key="1">
    <source>
        <dbReference type="EMBL" id="GFS00149.1"/>
    </source>
</evidence>
<dbReference type="Proteomes" id="UP000762676">
    <property type="component" value="Unassembled WGS sequence"/>
</dbReference>
<name>A0AAV4HPL9_9GAST</name>
<dbReference type="EMBL" id="BMAT01005815">
    <property type="protein sequence ID" value="GFS00149.1"/>
    <property type="molecule type" value="Genomic_DNA"/>
</dbReference>
<reference evidence="1 2" key="1">
    <citation type="journal article" date="2021" name="Elife">
        <title>Chloroplast acquisition without the gene transfer in kleptoplastic sea slugs, Plakobranchus ocellatus.</title>
        <authorList>
            <person name="Maeda T."/>
            <person name="Takahashi S."/>
            <person name="Yoshida T."/>
            <person name="Shimamura S."/>
            <person name="Takaki Y."/>
            <person name="Nagai Y."/>
            <person name="Toyoda A."/>
            <person name="Suzuki Y."/>
            <person name="Arimoto A."/>
            <person name="Ishii H."/>
            <person name="Satoh N."/>
            <person name="Nishiyama T."/>
            <person name="Hasebe M."/>
            <person name="Maruyama T."/>
            <person name="Minagawa J."/>
            <person name="Obokata J."/>
            <person name="Shigenobu S."/>
        </authorList>
    </citation>
    <scope>NUCLEOTIDE SEQUENCE [LARGE SCALE GENOMIC DNA]</scope>
</reference>
<organism evidence="1 2">
    <name type="scientific">Elysia marginata</name>
    <dbReference type="NCBI Taxonomy" id="1093978"/>
    <lineage>
        <taxon>Eukaryota</taxon>
        <taxon>Metazoa</taxon>
        <taxon>Spiralia</taxon>
        <taxon>Lophotrochozoa</taxon>
        <taxon>Mollusca</taxon>
        <taxon>Gastropoda</taxon>
        <taxon>Heterobranchia</taxon>
        <taxon>Euthyneura</taxon>
        <taxon>Panpulmonata</taxon>
        <taxon>Sacoglossa</taxon>
        <taxon>Placobranchoidea</taxon>
        <taxon>Plakobranchidae</taxon>
        <taxon>Elysia</taxon>
    </lineage>
</organism>
<protein>
    <submittedName>
        <fullName evidence="1">Uncharacterized protein</fullName>
    </submittedName>
</protein>
<sequence>MLSSPGDFPALRSFMAASNSDESIENIVQKRLRWTGHVLRKDQNAIPRVAVRWKPEGTWKRGRPKITWRRSVEAEATTMGQPWGILRTLVQDRVRLRKYVAALVANGKMGSKEVIKL</sequence>
<gene>
    <name evidence="1" type="ORF">ElyMa_002808700</name>
</gene>
<keyword evidence="2" id="KW-1185">Reference proteome</keyword>
<comment type="caution">
    <text evidence="1">The sequence shown here is derived from an EMBL/GenBank/DDBJ whole genome shotgun (WGS) entry which is preliminary data.</text>
</comment>
<dbReference type="AlphaFoldDB" id="A0AAV4HPL9"/>
<proteinExistence type="predicted"/>